<dbReference type="GeneID" id="68858088"/>
<name>A0A897NWE5_9EURY</name>
<dbReference type="EMBL" id="CP064791">
    <property type="protein sequence ID" value="QSG14979.1"/>
    <property type="molecule type" value="Genomic_DNA"/>
</dbReference>
<proteinExistence type="predicted"/>
<protein>
    <submittedName>
        <fullName evidence="1">PIN domain containing protein</fullName>
    </submittedName>
</protein>
<gene>
    <name evidence="1" type="ORF">HSEST_1450</name>
</gene>
<dbReference type="SUPFAM" id="SSF88723">
    <property type="entry name" value="PIN domain-like"/>
    <property type="match status" value="1"/>
</dbReference>
<organism evidence="1 2">
    <name type="scientific">Halapricum desulfuricans</name>
    <dbReference type="NCBI Taxonomy" id="2841257"/>
    <lineage>
        <taxon>Archaea</taxon>
        <taxon>Methanobacteriati</taxon>
        <taxon>Methanobacteriota</taxon>
        <taxon>Stenosarchaea group</taxon>
        <taxon>Halobacteria</taxon>
        <taxon>Halobacteriales</taxon>
        <taxon>Haloarculaceae</taxon>
        <taxon>Halapricum</taxon>
    </lineage>
</organism>
<dbReference type="InterPro" id="IPR039018">
    <property type="entry name" value="VapC20-like"/>
</dbReference>
<evidence type="ECO:0000313" key="1">
    <source>
        <dbReference type="EMBL" id="QSG14979.1"/>
    </source>
</evidence>
<sequence>MSVLVDTGVLYADHDTDATRHESASHALDAVFDGRFGQPYVSDYIYDEVITLTLKRSGSHAAATTLGRRIRGVDPYPNAYEWLRVSSAVFADAIEVFERFDDQRLSFTDVTTVALTDRYDIDHVLSFDDDFDGLVDRLDPASM</sequence>
<dbReference type="Proteomes" id="UP000663292">
    <property type="component" value="Chromosome"/>
</dbReference>
<accession>A0A897NWE5</accession>
<dbReference type="PANTHER" id="PTHR42188:SF1">
    <property type="entry name" value="23S RRNA-SPECIFIC ENDONUCLEASE VAPC20"/>
    <property type="match status" value="1"/>
</dbReference>
<evidence type="ECO:0000313" key="2">
    <source>
        <dbReference type="Proteomes" id="UP000663292"/>
    </source>
</evidence>
<dbReference type="RefSeq" id="WP_229120241.1">
    <property type="nucleotide sequence ID" value="NZ_CP064791.1"/>
</dbReference>
<reference evidence="1 2" key="1">
    <citation type="submission" date="2020-11" db="EMBL/GenBank/DDBJ databases">
        <title>Carbohydrate-dependent, anaerobic sulfur respiration: A novel catabolism in halophilic archaea.</title>
        <authorList>
            <person name="Sorokin D.Y."/>
            <person name="Messina E."/>
            <person name="Smedile F."/>
            <person name="La Cono V."/>
            <person name="Hallsworth J.E."/>
            <person name="Yakimov M.M."/>
        </authorList>
    </citation>
    <scope>NUCLEOTIDE SEQUENCE [LARGE SCALE GENOMIC DNA]</scope>
    <source>
        <strain evidence="1 2">HSR-Est</strain>
    </source>
</reference>
<keyword evidence="2" id="KW-1185">Reference proteome</keyword>
<dbReference type="InterPro" id="IPR029060">
    <property type="entry name" value="PIN-like_dom_sf"/>
</dbReference>
<dbReference type="GO" id="GO:0016075">
    <property type="term" value="P:rRNA catabolic process"/>
    <property type="evidence" value="ECO:0007669"/>
    <property type="project" value="TreeGrafter"/>
</dbReference>
<dbReference type="AlphaFoldDB" id="A0A897NWE5"/>
<dbReference type="GO" id="GO:0004521">
    <property type="term" value="F:RNA endonuclease activity"/>
    <property type="evidence" value="ECO:0007669"/>
    <property type="project" value="InterPro"/>
</dbReference>
<dbReference type="PANTHER" id="PTHR42188">
    <property type="entry name" value="23S RRNA-SPECIFIC ENDONUCLEASE VAPC20"/>
    <property type="match status" value="1"/>
</dbReference>
<dbReference type="Gene3D" id="3.40.50.1010">
    <property type="entry name" value="5'-nuclease"/>
    <property type="match status" value="1"/>
</dbReference>